<feature type="active site" description="Nucleophile" evidence="14">
    <location>
        <position position="377"/>
    </location>
</feature>
<evidence type="ECO:0000256" key="8">
    <source>
        <dbReference type="ARBA" id="ARBA00022679"/>
    </source>
</evidence>
<dbReference type="NCBIfam" id="NF008149">
    <property type="entry name" value="PRK10901.1"/>
    <property type="match status" value="1"/>
</dbReference>
<dbReference type="PANTHER" id="PTHR22807:SF61">
    <property type="entry name" value="NOL1_NOP2_SUN FAMILY PROTEIN _ ANTITERMINATION NUSB DOMAIN-CONTAINING PROTEIN"/>
    <property type="match status" value="1"/>
</dbReference>
<keyword evidence="5" id="KW-0963">Cytoplasm</keyword>
<evidence type="ECO:0000256" key="5">
    <source>
        <dbReference type="ARBA" id="ARBA00022490"/>
    </source>
</evidence>
<dbReference type="Pfam" id="PF01029">
    <property type="entry name" value="NusB"/>
    <property type="match status" value="1"/>
</dbReference>
<feature type="domain" description="SAM-dependent MTase RsmB/NOP-type" evidence="15">
    <location>
        <begin position="165"/>
        <end position="435"/>
    </location>
</feature>
<dbReference type="GO" id="GO:0009383">
    <property type="term" value="F:rRNA (cytosine-C5-)-methyltransferase activity"/>
    <property type="evidence" value="ECO:0007669"/>
    <property type="project" value="TreeGrafter"/>
</dbReference>
<dbReference type="InterPro" id="IPR006027">
    <property type="entry name" value="NusB_RsmB_TIM44"/>
</dbReference>
<feature type="binding site" evidence="14">
    <location>
        <position position="279"/>
    </location>
    <ligand>
        <name>S-adenosyl-L-methionine</name>
        <dbReference type="ChEBI" id="CHEBI:59789"/>
    </ligand>
</feature>
<dbReference type="FunFam" id="3.40.50.150:FF:000022">
    <property type="entry name" value="Ribosomal RNA small subunit methyltransferase B"/>
    <property type="match status" value="1"/>
</dbReference>
<dbReference type="AlphaFoldDB" id="A0A2K9LS09"/>
<dbReference type="NCBIfam" id="NF011494">
    <property type="entry name" value="PRK14902.1"/>
    <property type="match status" value="1"/>
</dbReference>
<evidence type="ECO:0000256" key="13">
    <source>
        <dbReference type="ARBA" id="ARBA00047283"/>
    </source>
</evidence>
<evidence type="ECO:0000313" key="17">
    <source>
        <dbReference type="Proteomes" id="UP000235116"/>
    </source>
</evidence>
<dbReference type="PROSITE" id="PS51686">
    <property type="entry name" value="SAM_MT_RSMB_NOP"/>
    <property type="match status" value="1"/>
</dbReference>
<dbReference type="InterPro" id="IPR029063">
    <property type="entry name" value="SAM-dependent_MTases_sf"/>
</dbReference>
<evidence type="ECO:0000256" key="4">
    <source>
        <dbReference type="ARBA" id="ARBA00012140"/>
    </source>
</evidence>
<evidence type="ECO:0000256" key="12">
    <source>
        <dbReference type="ARBA" id="ARBA00031088"/>
    </source>
</evidence>
<dbReference type="FunFam" id="3.30.70.1170:FF:000002">
    <property type="entry name" value="Ribosomal RNA small subunit methyltransferase B"/>
    <property type="match status" value="1"/>
</dbReference>
<evidence type="ECO:0000259" key="15">
    <source>
        <dbReference type="PROSITE" id="PS51686"/>
    </source>
</evidence>
<evidence type="ECO:0000256" key="14">
    <source>
        <dbReference type="PROSITE-ProRule" id="PRU01023"/>
    </source>
</evidence>
<dbReference type="Pfam" id="PF01189">
    <property type="entry name" value="Methyltr_RsmB-F"/>
    <property type="match status" value="1"/>
</dbReference>
<dbReference type="NCBIfam" id="TIGR00563">
    <property type="entry name" value="rsmB"/>
    <property type="match status" value="1"/>
</dbReference>
<comment type="caution">
    <text evidence="14">Lacks conserved residue(s) required for the propagation of feature annotation.</text>
</comment>
<evidence type="ECO:0000256" key="6">
    <source>
        <dbReference type="ARBA" id="ARBA00022552"/>
    </source>
</evidence>
<dbReference type="GO" id="GO:0070475">
    <property type="term" value="P:rRNA base methylation"/>
    <property type="evidence" value="ECO:0007669"/>
    <property type="project" value="TreeGrafter"/>
</dbReference>
<dbReference type="InterPro" id="IPR001678">
    <property type="entry name" value="MeTrfase_RsmB-F_NOP2_dom"/>
</dbReference>
<evidence type="ECO:0000256" key="3">
    <source>
        <dbReference type="ARBA" id="ARBA00007494"/>
    </source>
</evidence>
<dbReference type="InterPro" id="IPR054728">
    <property type="entry name" value="RsmB-like_ferredoxin"/>
</dbReference>
<comment type="catalytic activity">
    <reaction evidence="13">
        <text>cytidine(967) in 16S rRNA + S-adenosyl-L-methionine = 5-methylcytidine(967) in 16S rRNA + S-adenosyl-L-homocysteine + H(+)</text>
        <dbReference type="Rhea" id="RHEA:42748"/>
        <dbReference type="Rhea" id="RHEA-COMP:10219"/>
        <dbReference type="Rhea" id="RHEA-COMP:10220"/>
        <dbReference type="ChEBI" id="CHEBI:15378"/>
        <dbReference type="ChEBI" id="CHEBI:57856"/>
        <dbReference type="ChEBI" id="CHEBI:59789"/>
        <dbReference type="ChEBI" id="CHEBI:74483"/>
        <dbReference type="ChEBI" id="CHEBI:82748"/>
        <dbReference type="EC" id="2.1.1.176"/>
    </reaction>
</comment>
<evidence type="ECO:0000256" key="2">
    <source>
        <dbReference type="ARBA" id="ARBA00004496"/>
    </source>
</evidence>
<dbReference type="GO" id="GO:0005829">
    <property type="term" value="C:cytosol"/>
    <property type="evidence" value="ECO:0007669"/>
    <property type="project" value="TreeGrafter"/>
</dbReference>
<accession>A0A2K9LS09</accession>
<dbReference type="Gene3D" id="3.40.50.150">
    <property type="entry name" value="Vaccinia Virus protein VP39"/>
    <property type="match status" value="1"/>
</dbReference>
<dbReference type="Gene3D" id="3.30.70.1170">
    <property type="entry name" value="Sun protein, domain 3"/>
    <property type="match status" value="1"/>
</dbReference>
<keyword evidence="7 14" id="KW-0489">Methyltransferase</keyword>
<evidence type="ECO:0000313" key="16">
    <source>
        <dbReference type="EMBL" id="AUM14921.1"/>
    </source>
</evidence>
<dbReference type="PROSITE" id="PS01153">
    <property type="entry name" value="NOL1_NOP2_SUN"/>
    <property type="match status" value="1"/>
</dbReference>
<dbReference type="Proteomes" id="UP000235116">
    <property type="component" value="Chromosome"/>
</dbReference>
<dbReference type="OrthoDB" id="9810297at2"/>
<evidence type="ECO:0000256" key="1">
    <source>
        <dbReference type="ARBA" id="ARBA00002724"/>
    </source>
</evidence>
<comment type="similarity">
    <text evidence="3 14">Belongs to the class I-like SAM-binding methyltransferase superfamily. RsmB/NOP family.</text>
</comment>
<dbReference type="InterPro" id="IPR049560">
    <property type="entry name" value="MeTrfase_RsmB-F_NOP2_cat"/>
</dbReference>
<dbReference type="InterPro" id="IPR004573">
    <property type="entry name" value="rRNA_ssu_MeTfrase_B"/>
</dbReference>
<dbReference type="RefSeq" id="WP_101896292.1">
    <property type="nucleotide sequence ID" value="NZ_CP022684.1"/>
</dbReference>
<dbReference type="InterPro" id="IPR023267">
    <property type="entry name" value="RCMT"/>
</dbReference>
<dbReference type="PRINTS" id="PR02008">
    <property type="entry name" value="RCMTFAMILY"/>
</dbReference>
<comment type="function">
    <text evidence="1">Specifically methylates the cytosine at position 967 (m5C967) of 16S rRNA.</text>
</comment>
<feature type="binding site" evidence="14">
    <location>
        <position position="324"/>
    </location>
    <ligand>
        <name>S-adenosyl-L-methionine</name>
        <dbReference type="ChEBI" id="CHEBI:59789"/>
    </ligand>
</feature>
<dbReference type="InterPro" id="IPR035926">
    <property type="entry name" value="NusB-like_sf"/>
</dbReference>
<dbReference type="SUPFAM" id="SSF53335">
    <property type="entry name" value="S-adenosyl-L-methionine-dependent methyltransferases"/>
    <property type="match status" value="1"/>
</dbReference>
<keyword evidence="9 14" id="KW-0949">S-adenosyl-L-methionine</keyword>
<evidence type="ECO:0000256" key="9">
    <source>
        <dbReference type="ARBA" id="ARBA00022691"/>
    </source>
</evidence>
<dbReference type="EMBL" id="CP022684">
    <property type="protein sequence ID" value="AUM14921.1"/>
    <property type="molecule type" value="Genomic_DNA"/>
</dbReference>
<protein>
    <recommendedName>
        <fullName evidence="4">16S rRNA (cytosine(967)-C(5))-methyltransferase</fullName>
        <ecNumber evidence="4">2.1.1.176</ecNumber>
    </recommendedName>
    <alternativeName>
        <fullName evidence="11">16S rRNA m5C967 methyltransferase</fullName>
    </alternativeName>
    <alternativeName>
        <fullName evidence="12">rRNA (cytosine-C(5)-)-methyltransferase RsmB</fullName>
    </alternativeName>
</protein>
<gene>
    <name evidence="16" type="ORF">Kalk_11420</name>
</gene>
<dbReference type="GO" id="GO:0003723">
    <property type="term" value="F:RNA binding"/>
    <property type="evidence" value="ECO:0007669"/>
    <property type="project" value="UniProtKB-UniRule"/>
</dbReference>
<reference evidence="17" key="1">
    <citation type="submission" date="2017-08" db="EMBL/GenBank/DDBJ databases">
        <title>Direct submision.</title>
        <authorList>
            <person name="Kim S.-J."/>
            <person name="Rhee S.-K."/>
        </authorList>
    </citation>
    <scope>NUCLEOTIDE SEQUENCE [LARGE SCALE GENOMIC DNA]</scope>
    <source>
        <strain evidence="17">GI5</strain>
    </source>
</reference>
<evidence type="ECO:0000256" key="10">
    <source>
        <dbReference type="ARBA" id="ARBA00022884"/>
    </source>
</evidence>
<feature type="binding site" evidence="14">
    <location>
        <begin position="255"/>
        <end position="261"/>
    </location>
    <ligand>
        <name>S-adenosyl-L-methionine</name>
        <dbReference type="ChEBI" id="CHEBI:59789"/>
    </ligand>
</feature>
<keyword evidence="8 14" id="KW-0808">Transferase</keyword>
<dbReference type="Gene3D" id="1.10.940.10">
    <property type="entry name" value="NusB-like"/>
    <property type="match status" value="1"/>
</dbReference>
<keyword evidence="10 14" id="KW-0694">RNA-binding</keyword>
<dbReference type="SUPFAM" id="SSF48013">
    <property type="entry name" value="NusB-like"/>
    <property type="match status" value="1"/>
</dbReference>
<keyword evidence="6" id="KW-0698">rRNA processing</keyword>
<dbReference type="GO" id="GO:0006355">
    <property type="term" value="P:regulation of DNA-templated transcription"/>
    <property type="evidence" value="ECO:0007669"/>
    <property type="project" value="InterPro"/>
</dbReference>
<dbReference type="CDD" id="cd02440">
    <property type="entry name" value="AdoMet_MTases"/>
    <property type="match status" value="1"/>
</dbReference>
<evidence type="ECO:0000256" key="11">
    <source>
        <dbReference type="ARBA" id="ARBA00030399"/>
    </source>
</evidence>
<keyword evidence="17" id="KW-1185">Reference proteome</keyword>
<proteinExistence type="inferred from homology"/>
<dbReference type="PANTHER" id="PTHR22807">
    <property type="entry name" value="NOP2 YEAST -RELATED NOL1/NOP2/FMU SUN DOMAIN-CONTAINING"/>
    <property type="match status" value="1"/>
</dbReference>
<sequence length="445" mass="50114">MNTRARAAQILEQVLPLNRQNLQLRSLSDLMPKVAEEDKDKGLLQEICFGVCRWYIRLDKLAAPLIRQPFKPKDADLHALLLIGLYQMFYLRIPDHAAISQTVEACRQLNKDWAVKVINGMLRRAQRDKALLETSLPDSSSIQTAHPKWLMDAVTAAWPEQANAIFKANNEPGPMCLRVNCLHNSRDDYMARLKERGIGARIGQLAASALYLEKPCDVDELPGFREGWVSVQDEAAQLSAFLLDPQPGERILDTCAAPGGKTCHLLEQQPALAEVVALDMDGQRLQRVQENLDRLHLNANLVHASLEQYAQDHPQSRFDRILLDAPCSATGVIRRHPDIKWLRKRSDIGKLADTQQHLLQIAFSLLKPGGTLLYATCSILPQENSRVVHQFLQHQRHAKAQTIAAEWGIGHDCGRQLFPTINGHDGFYYCAIKQKPVQHDDTQAQ</sequence>
<evidence type="ECO:0000256" key="7">
    <source>
        <dbReference type="ARBA" id="ARBA00022603"/>
    </source>
</evidence>
<dbReference type="Pfam" id="PF22458">
    <property type="entry name" value="RsmF-B_ferredox"/>
    <property type="match status" value="1"/>
</dbReference>
<name>A0A2K9LS09_9GAMM</name>
<dbReference type="KEGG" id="kak:Kalk_11420"/>
<dbReference type="InterPro" id="IPR018314">
    <property type="entry name" value="RsmB/NOL1/NOP2-like_CS"/>
</dbReference>
<organism evidence="16 17">
    <name type="scientific">Ketobacter alkanivorans</name>
    <dbReference type="NCBI Taxonomy" id="1917421"/>
    <lineage>
        <taxon>Bacteria</taxon>
        <taxon>Pseudomonadati</taxon>
        <taxon>Pseudomonadota</taxon>
        <taxon>Gammaproteobacteria</taxon>
        <taxon>Pseudomonadales</taxon>
        <taxon>Ketobacteraceae</taxon>
        <taxon>Ketobacter</taxon>
    </lineage>
</organism>
<comment type="subcellular location">
    <subcellularLocation>
        <location evidence="2">Cytoplasm</location>
    </subcellularLocation>
</comment>
<dbReference type="EC" id="2.1.1.176" evidence="4"/>